<sequence length="256" mass="29893">MKFIKPLLYILFIAFIYCKNTKKENQTGFKLVKRNFYVVNSVNGLNAYYNSDTGQPLNGYYIVGNKLNKWEEFEVDNGLLKGEYIIYHPNGKAYSKTTYSNGKKHGEERFFLPDGTLSKLNNYKNDKLYGTSYLYFNNGQIHTKSKIKKEEVIESVSYNLIGEIESQMFINDGLKITQTINAGKIVVEKISSTYDNFEAVKFYNEDGSLEKFLRIITNNENPEIIELDENKNEIKRVNLKTNPEEIETYRKYFGYF</sequence>
<evidence type="ECO:0000313" key="2">
    <source>
        <dbReference type="Proteomes" id="UP001139199"/>
    </source>
</evidence>
<dbReference type="SUPFAM" id="SSF82185">
    <property type="entry name" value="Histone H3 K4-specific methyltransferase SET7/9 N-terminal domain"/>
    <property type="match status" value="1"/>
</dbReference>
<organism evidence="1 2">
    <name type="scientific">Neotamlana laminarinivorans</name>
    <dbReference type="NCBI Taxonomy" id="2883124"/>
    <lineage>
        <taxon>Bacteria</taxon>
        <taxon>Pseudomonadati</taxon>
        <taxon>Bacteroidota</taxon>
        <taxon>Flavobacteriia</taxon>
        <taxon>Flavobacteriales</taxon>
        <taxon>Flavobacteriaceae</taxon>
        <taxon>Neotamlana</taxon>
    </lineage>
</organism>
<dbReference type="Gene3D" id="2.20.110.10">
    <property type="entry name" value="Histone H3 K4-specific methyltransferase SET7/9 N-terminal domain"/>
    <property type="match status" value="1"/>
</dbReference>
<dbReference type="InterPro" id="IPR011652">
    <property type="entry name" value="MORN_2"/>
</dbReference>
<comment type="caution">
    <text evidence="1">The sequence shown here is derived from an EMBL/GenBank/DDBJ whole genome shotgun (WGS) entry which is preliminary data.</text>
</comment>
<evidence type="ECO:0000313" key="1">
    <source>
        <dbReference type="EMBL" id="MCB4798212.1"/>
    </source>
</evidence>
<accession>A0A9X1I108</accession>
<dbReference type="AlphaFoldDB" id="A0A9X1I108"/>
<dbReference type="EMBL" id="JAJAPW010000002">
    <property type="protein sequence ID" value="MCB4798212.1"/>
    <property type="molecule type" value="Genomic_DNA"/>
</dbReference>
<proteinExistence type="predicted"/>
<keyword evidence="2" id="KW-1185">Reference proteome</keyword>
<dbReference type="RefSeq" id="WP_226541794.1">
    <property type="nucleotide sequence ID" value="NZ_JAJAPW010000002.1"/>
</dbReference>
<name>A0A9X1I108_9FLAO</name>
<reference evidence="1" key="1">
    <citation type="submission" date="2021-10" db="EMBL/GenBank/DDBJ databases">
        <title>Tamlana sargassums sp. nov., and Tamlana laminarinivorans sp. nov., two new bacteria isolated from the brown alga.</title>
        <authorList>
            <person name="Li J."/>
        </authorList>
    </citation>
    <scope>NUCLEOTIDE SEQUENCE</scope>
    <source>
        <strain evidence="1">PT2-4</strain>
    </source>
</reference>
<dbReference type="Proteomes" id="UP001139199">
    <property type="component" value="Unassembled WGS sequence"/>
</dbReference>
<protein>
    <recommendedName>
        <fullName evidence="3">Antitoxin component YwqK of YwqJK toxin-antitoxin module</fullName>
    </recommendedName>
</protein>
<evidence type="ECO:0008006" key="3">
    <source>
        <dbReference type="Google" id="ProtNLM"/>
    </source>
</evidence>
<gene>
    <name evidence="1" type="ORF">LG649_05115</name>
</gene>
<dbReference type="Pfam" id="PF07661">
    <property type="entry name" value="MORN_2"/>
    <property type="match status" value="2"/>
</dbReference>